<keyword evidence="1" id="KW-1133">Transmembrane helix</keyword>
<evidence type="ECO:0000313" key="4">
    <source>
        <dbReference type="Proteomes" id="UP000747542"/>
    </source>
</evidence>
<gene>
    <name evidence="3" type="ORF">Hamer_G002015</name>
</gene>
<keyword evidence="1" id="KW-0812">Transmembrane</keyword>
<protein>
    <submittedName>
        <fullName evidence="3">Uncharacterized protein</fullName>
    </submittedName>
</protein>
<dbReference type="EMBL" id="JAHLQT010026502">
    <property type="protein sequence ID" value="KAG7162981.1"/>
    <property type="molecule type" value="Genomic_DNA"/>
</dbReference>
<comment type="caution">
    <text evidence="3">The sequence shown here is derived from an EMBL/GenBank/DDBJ whole genome shotgun (WGS) entry which is preliminary data.</text>
</comment>
<keyword evidence="2" id="KW-0732">Signal</keyword>
<name>A0A8J5MTK2_HOMAM</name>
<feature type="chain" id="PRO_5035180278" evidence="2">
    <location>
        <begin position="22"/>
        <end position="565"/>
    </location>
</feature>
<feature type="non-terminal residue" evidence="3">
    <location>
        <position position="565"/>
    </location>
</feature>
<feature type="signal peptide" evidence="2">
    <location>
        <begin position="1"/>
        <end position="21"/>
    </location>
</feature>
<evidence type="ECO:0000313" key="3">
    <source>
        <dbReference type="EMBL" id="KAG7162981.1"/>
    </source>
</evidence>
<reference evidence="3" key="1">
    <citation type="journal article" date="2021" name="Sci. Adv.">
        <title>The American lobster genome reveals insights on longevity, neural, and immune adaptations.</title>
        <authorList>
            <person name="Polinski J.M."/>
            <person name="Zimin A.V."/>
            <person name="Clark K.F."/>
            <person name="Kohn A.B."/>
            <person name="Sadowski N."/>
            <person name="Timp W."/>
            <person name="Ptitsyn A."/>
            <person name="Khanna P."/>
            <person name="Romanova D.Y."/>
            <person name="Williams P."/>
            <person name="Greenwood S.J."/>
            <person name="Moroz L.L."/>
            <person name="Walt D.R."/>
            <person name="Bodnar A.G."/>
        </authorList>
    </citation>
    <scope>NUCLEOTIDE SEQUENCE</scope>
    <source>
        <strain evidence="3">GMGI-L3</strain>
    </source>
</reference>
<sequence>MMVRVWVAGVLILMVGRQTSSSDPIGKVTLHLLHLLPTQKAHLSGGFSGREVNGGVEGGLPDSFALTANTNINSSSTSYTHHTPTSPIHYPKTYSDHPSTQPVVPLLNDNTNSSENRVLGSLFELGVSHLERQGIKVKEDVVSRSDTVTRLNDTSSLYPESREGSLSDPGVDIEDKLPLLQFLDGLRMDAWAQLKTMALTYIELLDQEYKTQKVTQKLPLDLIKKVLELGDRVNFLHIVGKKVDPGLVEFLVSHLRPIWSQFERFTTRNNPEGSGSPTFRDIVRGAALKTLHQFVGHVLRVTGNYFTSDELDNYKNELVSIVPIAAEGLDLIMNGVSKSPGYVEGRSMVQRQGYGYGGYSQGYGGYGGDGEISYGGYGAHDDYGTSGYGYGVYLDPYLVLGSIGAAALLCFLAYKVIMTKSTTMTLRRRSNEEYLSFLDSSDVPEVVHSIYSMLEGANDKYRSRRSLSSHLDFTDDLAQSLNSLWWEHEHHYGCVRCLLFNYTVERNHTEDNRLQRLTVAGMAHLLGADRSGQLVDEVTNLTLEGRPVICEQVSNTCNLNCYDTQ</sequence>
<keyword evidence="1" id="KW-0472">Membrane</keyword>
<evidence type="ECO:0000256" key="2">
    <source>
        <dbReference type="SAM" id="SignalP"/>
    </source>
</evidence>
<dbReference type="Proteomes" id="UP000747542">
    <property type="component" value="Unassembled WGS sequence"/>
</dbReference>
<evidence type="ECO:0000256" key="1">
    <source>
        <dbReference type="SAM" id="Phobius"/>
    </source>
</evidence>
<organism evidence="3 4">
    <name type="scientific">Homarus americanus</name>
    <name type="common">American lobster</name>
    <dbReference type="NCBI Taxonomy" id="6706"/>
    <lineage>
        <taxon>Eukaryota</taxon>
        <taxon>Metazoa</taxon>
        <taxon>Ecdysozoa</taxon>
        <taxon>Arthropoda</taxon>
        <taxon>Crustacea</taxon>
        <taxon>Multicrustacea</taxon>
        <taxon>Malacostraca</taxon>
        <taxon>Eumalacostraca</taxon>
        <taxon>Eucarida</taxon>
        <taxon>Decapoda</taxon>
        <taxon>Pleocyemata</taxon>
        <taxon>Astacidea</taxon>
        <taxon>Nephropoidea</taxon>
        <taxon>Nephropidae</taxon>
        <taxon>Homarus</taxon>
    </lineage>
</organism>
<proteinExistence type="predicted"/>
<dbReference type="AlphaFoldDB" id="A0A8J5MTK2"/>
<accession>A0A8J5MTK2</accession>
<feature type="transmembrane region" description="Helical" evidence="1">
    <location>
        <begin position="397"/>
        <end position="417"/>
    </location>
</feature>
<keyword evidence="4" id="KW-1185">Reference proteome</keyword>